<name>A0A1B3ZAB7_9SPHN</name>
<dbReference type="Pfam" id="PF10502">
    <property type="entry name" value="Peptidase_S26"/>
    <property type="match status" value="1"/>
</dbReference>
<dbReference type="GO" id="GO:0004252">
    <property type="term" value="F:serine-type endopeptidase activity"/>
    <property type="evidence" value="ECO:0007669"/>
    <property type="project" value="InterPro"/>
</dbReference>
<gene>
    <name evidence="3" type="ORF">AWL63_10760</name>
</gene>
<keyword evidence="4" id="KW-1185">Reference proteome</keyword>
<feature type="transmembrane region" description="Helical" evidence="1">
    <location>
        <begin position="30"/>
        <end position="50"/>
    </location>
</feature>
<evidence type="ECO:0000313" key="4">
    <source>
        <dbReference type="Proteomes" id="UP000094256"/>
    </source>
</evidence>
<dbReference type="Gene3D" id="2.10.109.10">
    <property type="entry name" value="Umud Fragment, subunit A"/>
    <property type="match status" value="1"/>
</dbReference>
<dbReference type="InterPro" id="IPR036286">
    <property type="entry name" value="LexA/Signal_pep-like_sf"/>
</dbReference>
<dbReference type="OrthoDB" id="5360818at2"/>
<keyword evidence="1" id="KW-0472">Membrane</keyword>
<dbReference type="AlphaFoldDB" id="A0A1B3ZAB7"/>
<dbReference type="Proteomes" id="UP000094256">
    <property type="component" value="Chromosome"/>
</dbReference>
<dbReference type="RefSeq" id="WP_069204933.1">
    <property type="nucleotide sequence ID" value="NZ_CP014168.1"/>
</dbReference>
<reference evidence="3 4" key="1">
    <citation type="submission" date="2016-01" db="EMBL/GenBank/DDBJ databases">
        <title>Complete genome and mega plasmid sequence of Sphingomonas panacis DCY99 elicits systemic resistance in rice to Xanthomonas oryzae.</title>
        <authorList>
            <person name="Kim Y.J."/>
            <person name="Yang D.C."/>
            <person name="Sing P."/>
        </authorList>
    </citation>
    <scope>NUCLEOTIDE SEQUENCE [LARGE SCALE GENOMIC DNA]</scope>
    <source>
        <strain evidence="3 4">DCY99</strain>
    </source>
</reference>
<evidence type="ECO:0000313" key="3">
    <source>
        <dbReference type="EMBL" id="AOH84372.1"/>
    </source>
</evidence>
<keyword evidence="1" id="KW-1133">Transmembrane helix</keyword>
<keyword evidence="1" id="KW-0812">Transmembrane</keyword>
<sequence>MAKRDLRRAATPLLEWGEQLRAAKYRRRIIGRRVAVTGIGITLLGLTMAFPPTPRLVWNASASATIGLYAVTPGAAVYPGDMVIARVPERWRKLAAQRRYIPANVPLVKRVAAAAGDEVCALGREIFVNGQWLAERRVADASGRPMPAWSGCVRLRGRQLFLLMPQSPASFDGRYFGVTEEGLVVGKARLLWPR</sequence>
<organism evidence="3 4">
    <name type="scientific">Sphingomonas panacis</name>
    <dbReference type="NCBI Taxonomy" id="1560345"/>
    <lineage>
        <taxon>Bacteria</taxon>
        <taxon>Pseudomonadati</taxon>
        <taxon>Pseudomonadota</taxon>
        <taxon>Alphaproteobacteria</taxon>
        <taxon>Sphingomonadales</taxon>
        <taxon>Sphingomonadaceae</taxon>
        <taxon>Sphingomonas</taxon>
    </lineage>
</organism>
<proteinExistence type="predicted"/>
<evidence type="ECO:0000259" key="2">
    <source>
        <dbReference type="Pfam" id="PF10502"/>
    </source>
</evidence>
<feature type="domain" description="Peptidase S26" evidence="2">
    <location>
        <begin position="35"/>
        <end position="192"/>
    </location>
</feature>
<dbReference type="STRING" id="1560345.AWL63_10760"/>
<accession>A0A1B3ZAB7</accession>
<dbReference type="GO" id="GO:0006465">
    <property type="term" value="P:signal peptide processing"/>
    <property type="evidence" value="ECO:0007669"/>
    <property type="project" value="InterPro"/>
</dbReference>
<protein>
    <submittedName>
        <fullName evidence="3">S26 family signal peptidase</fullName>
    </submittedName>
</protein>
<dbReference type="SUPFAM" id="SSF51306">
    <property type="entry name" value="LexA/Signal peptidase"/>
    <property type="match status" value="1"/>
</dbReference>
<feature type="transmembrane region" description="Helical" evidence="1">
    <location>
        <begin position="56"/>
        <end position="78"/>
    </location>
</feature>
<evidence type="ECO:0000256" key="1">
    <source>
        <dbReference type="SAM" id="Phobius"/>
    </source>
</evidence>
<dbReference type="EMBL" id="CP014168">
    <property type="protein sequence ID" value="AOH84372.1"/>
    <property type="molecule type" value="Genomic_DNA"/>
</dbReference>
<dbReference type="InterPro" id="IPR019533">
    <property type="entry name" value="Peptidase_S26"/>
</dbReference>
<dbReference type="KEGG" id="span:AWL63_10760"/>